<comment type="similarity">
    <text evidence="6">Belongs to the NnrD/CARKD family.</text>
</comment>
<evidence type="ECO:0000256" key="2">
    <source>
        <dbReference type="ARBA" id="ARBA00022840"/>
    </source>
</evidence>
<dbReference type="Proteomes" id="UP000545037">
    <property type="component" value="Unassembled WGS sequence"/>
</dbReference>
<evidence type="ECO:0000256" key="1">
    <source>
        <dbReference type="ARBA" id="ARBA00022741"/>
    </source>
</evidence>
<accession>A0A7W9CI77</accession>
<comment type="catalytic activity">
    <reaction evidence="6">
        <text>(6S)-NADHX + ADP = AMP + phosphate + NADH + H(+)</text>
        <dbReference type="Rhea" id="RHEA:32223"/>
        <dbReference type="ChEBI" id="CHEBI:15378"/>
        <dbReference type="ChEBI" id="CHEBI:43474"/>
        <dbReference type="ChEBI" id="CHEBI:57945"/>
        <dbReference type="ChEBI" id="CHEBI:64074"/>
        <dbReference type="ChEBI" id="CHEBI:456215"/>
        <dbReference type="ChEBI" id="CHEBI:456216"/>
        <dbReference type="EC" id="4.2.1.136"/>
    </reaction>
</comment>
<evidence type="ECO:0000313" key="10">
    <source>
        <dbReference type="Proteomes" id="UP000545037"/>
    </source>
</evidence>
<evidence type="ECO:0000256" key="6">
    <source>
        <dbReference type="HAMAP-Rule" id="MF_01965"/>
    </source>
</evidence>
<evidence type="ECO:0000313" key="9">
    <source>
        <dbReference type="EMBL" id="MBB5745848.1"/>
    </source>
</evidence>
<dbReference type="GO" id="GO:0110051">
    <property type="term" value="P:metabolite repair"/>
    <property type="evidence" value="ECO:0007669"/>
    <property type="project" value="TreeGrafter"/>
</dbReference>
<dbReference type="InterPro" id="IPR017953">
    <property type="entry name" value="Carbohydrate_kinase_pred_CS"/>
</dbReference>
<name>A0A7W9CI77_9CAUL</name>
<keyword evidence="2 6" id="KW-0067">ATP-binding</keyword>
<keyword evidence="9" id="KW-0418">Kinase</keyword>
<dbReference type="SUPFAM" id="SSF53613">
    <property type="entry name" value="Ribokinase-like"/>
    <property type="match status" value="1"/>
</dbReference>
<proteinExistence type="inferred from homology"/>
<dbReference type="CDD" id="cd01171">
    <property type="entry name" value="YXKO-related"/>
    <property type="match status" value="1"/>
</dbReference>
<dbReference type="PANTHER" id="PTHR12592">
    <property type="entry name" value="ATP-DEPENDENT (S)-NAD(P)H-HYDRATE DEHYDRATASE FAMILY MEMBER"/>
    <property type="match status" value="1"/>
</dbReference>
<comment type="function">
    <text evidence="6">Catalyzes the dehydration of the S-form of NAD(P)HX at the expense of ADP, which is converted to AMP. Together with NAD(P)HX epimerase, which catalyzes the epimerization of the S- and R-forms, the enzyme allows the repair of both epimers of NAD(P)HX, a damaged form of NAD(P)H that is a result of enzymatic or heat-dependent hydration.</text>
</comment>
<keyword evidence="9" id="KW-0808">Transferase</keyword>
<keyword evidence="4 6" id="KW-0520">NAD</keyword>
<comment type="caution">
    <text evidence="9">The sequence shown here is derived from an EMBL/GenBank/DDBJ whole genome shotgun (WGS) entry which is preliminary data.</text>
</comment>
<evidence type="ECO:0000256" key="7">
    <source>
        <dbReference type="SAM" id="MobiDB-lite"/>
    </source>
</evidence>
<gene>
    <name evidence="6" type="primary">nnrD</name>
    <name evidence="9" type="ORF">GGR13_001432</name>
</gene>
<evidence type="ECO:0000259" key="8">
    <source>
        <dbReference type="PROSITE" id="PS51383"/>
    </source>
</evidence>
<dbReference type="PANTHER" id="PTHR12592:SF0">
    <property type="entry name" value="ATP-DEPENDENT (S)-NAD(P)H-HYDRATE DEHYDRATASE"/>
    <property type="match status" value="1"/>
</dbReference>
<organism evidence="9 10">
    <name type="scientific">Brevundimonas variabilis</name>
    <dbReference type="NCBI Taxonomy" id="74312"/>
    <lineage>
        <taxon>Bacteria</taxon>
        <taxon>Pseudomonadati</taxon>
        <taxon>Pseudomonadota</taxon>
        <taxon>Alphaproteobacteria</taxon>
        <taxon>Caulobacterales</taxon>
        <taxon>Caulobacteraceae</taxon>
        <taxon>Brevundimonas</taxon>
    </lineage>
</organism>
<evidence type="ECO:0000256" key="5">
    <source>
        <dbReference type="ARBA" id="ARBA00023239"/>
    </source>
</evidence>
<dbReference type="RefSeq" id="WP_183212797.1">
    <property type="nucleotide sequence ID" value="NZ_JACHOR010000002.1"/>
</dbReference>
<comment type="cofactor">
    <cofactor evidence="6">
        <name>Mg(2+)</name>
        <dbReference type="ChEBI" id="CHEBI:18420"/>
    </cofactor>
</comment>
<dbReference type="EC" id="4.2.1.136" evidence="6"/>
<dbReference type="PROSITE" id="PS01050">
    <property type="entry name" value="YJEF_C_2"/>
    <property type="match status" value="1"/>
</dbReference>
<dbReference type="GO" id="GO:0052856">
    <property type="term" value="F:NAD(P)HX epimerase activity"/>
    <property type="evidence" value="ECO:0007669"/>
    <property type="project" value="TreeGrafter"/>
</dbReference>
<keyword evidence="10" id="KW-1185">Reference proteome</keyword>
<feature type="binding site" evidence="6">
    <location>
        <position position="41"/>
    </location>
    <ligand>
        <name>(6S)-NADPHX</name>
        <dbReference type="ChEBI" id="CHEBI:64076"/>
    </ligand>
</feature>
<protein>
    <recommendedName>
        <fullName evidence="6">ADP-dependent (S)-NAD(P)H-hydrate dehydratase</fullName>
        <ecNumber evidence="6">4.2.1.136</ecNumber>
    </recommendedName>
    <alternativeName>
        <fullName evidence="6">ADP-dependent NAD(P)HX dehydratase</fullName>
    </alternativeName>
</protein>
<feature type="binding site" evidence="6">
    <location>
        <begin position="187"/>
        <end position="191"/>
    </location>
    <ligand>
        <name>AMP</name>
        <dbReference type="ChEBI" id="CHEBI:456215"/>
    </ligand>
</feature>
<feature type="binding site" evidence="6">
    <location>
        <position position="153"/>
    </location>
    <ligand>
        <name>(6S)-NADPHX</name>
        <dbReference type="ChEBI" id="CHEBI:64076"/>
    </ligand>
</feature>
<feature type="region of interest" description="Disordered" evidence="7">
    <location>
        <begin position="1"/>
        <end position="22"/>
    </location>
</feature>
<feature type="domain" description="YjeF C-terminal" evidence="8">
    <location>
        <begin position="6"/>
        <end position="271"/>
    </location>
</feature>
<dbReference type="Pfam" id="PF01256">
    <property type="entry name" value="Carb_kinase"/>
    <property type="match status" value="1"/>
</dbReference>
<dbReference type="InterPro" id="IPR000631">
    <property type="entry name" value="CARKD"/>
</dbReference>
<dbReference type="GO" id="GO:0052855">
    <property type="term" value="F:ADP-dependent NAD(P)H-hydrate dehydratase activity"/>
    <property type="evidence" value="ECO:0007669"/>
    <property type="project" value="UniProtKB-UniRule"/>
</dbReference>
<evidence type="ECO:0000256" key="3">
    <source>
        <dbReference type="ARBA" id="ARBA00022857"/>
    </source>
</evidence>
<keyword evidence="5 6" id="KW-0456">Lyase</keyword>
<dbReference type="GO" id="GO:0016301">
    <property type="term" value="F:kinase activity"/>
    <property type="evidence" value="ECO:0007669"/>
    <property type="project" value="UniProtKB-KW"/>
</dbReference>
<dbReference type="NCBIfam" id="TIGR00196">
    <property type="entry name" value="yjeF_cterm"/>
    <property type="match status" value="1"/>
</dbReference>
<comment type="subunit">
    <text evidence="6">Homotetramer.</text>
</comment>
<comment type="catalytic activity">
    <reaction evidence="6">
        <text>(6S)-NADPHX + ADP = AMP + phosphate + NADPH + H(+)</text>
        <dbReference type="Rhea" id="RHEA:32235"/>
        <dbReference type="ChEBI" id="CHEBI:15378"/>
        <dbReference type="ChEBI" id="CHEBI:43474"/>
        <dbReference type="ChEBI" id="CHEBI:57783"/>
        <dbReference type="ChEBI" id="CHEBI:64076"/>
        <dbReference type="ChEBI" id="CHEBI:456215"/>
        <dbReference type="ChEBI" id="CHEBI:456216"/>
        <dbReference type="EC" id="4.2.1.136"/>
    </reaction>
</comment>
<feature type="binding site" evidence="6">
    <location>
        <position position="217"/>
    </location>
    <ligand>
        <name>(6S)-NADPHX</name>
        <dbReference type="ChEBI" id="CHEBI:64076"/>
    </ligand>
</feature>
<comment type="caution">
    <text evidence="6">Lacks conserved residue(s) required for the propagation of feature annotation.</text>
</comment>
<dbReference type="GO" id="GO:0046496">
    <property type="term" value="P:nicotinamide nucleotide metabolic process"/>
    <property type="evidence" value="ECO:0007669"/>
    <property type="project" value="UniProtKB-UniRule"/>
</dbReference>
<feature type="binding site" evidence="6">
    <location>
        <position position="216"/>
    </location>
    <ligand>
        <name>AMP</name>
        <dbReference type="ChEBI" id="CHEBI:456215"/>
    </ligand>
</feature>
<dbReference type="HAMAP" id="MF_01965">
    <property type="entry name" value="NADHX_dehydratase"/>
    <property type="match status" value="1"/>
</dbReference>
<dbReference type="EMBL" id="JACHOR010000002">
    <property type="protein sequence ID" value="MBB5745848.1"/>
    <property type="molecule type" value="Genomic_DNA"/>
</dbReference>
<dbReference type="Gene3D" id="3.40.1190.20">
    <property type="match status" value="1"/>
</dbReference>
<keyword evidence="3 6" id="KW-0521">NADP</keyword>
<sequence length="274" mass="28310">MKPSNHPDLWRDALPWPGPDTHKHHRGRLGVVSGGALRTGAARLAARAGLRIGAGLVRILCPRDAALIVAASVEAIMVDEFSSPEALFQLAGALDAVVIGPAAGLTEATALNLAALGRTGAALIVDADALTLFKDRPKDLFGCLDRDDVLTPHEGEFERLFPDLPVYGREVAASKASERAGAVIVLKGRETVIAAPDGRKVVNGNGTPLLATAGSGDVLAGMIGGLVAQRMDSFDAACAAVWMHADAASRFGPGLIAEDLSEQLPSVLRGLAPA</sequence>
<dbReference type="InterPro" id="IPR029056">
    <property type="entry name" value="Ribokinase-like"/>
</dbReference>
<keyword evidence="1 6" id="KW-0547">Nucleotide-binding</keyword>
<evidence type="ECO:0000256" key="4">
    <source>
        <dbReference type="ARBA" id="ARBA00023027"/>
    </source>
</evidence>
<dbReference type="AlphaFoldDB" id="A0A7W9CI77"/>
<dbReference type="GO" id="GO:0005524">
    <property type="term" value="F:ATP binding"/>
    <property type="evidence" value="ECO:0007669"/>
    <property type="project" value="UniProtKB-KW"/>
</dbReference>
<reference evidence="9 10" key="1">
    <citation type="submission" date="2020-08" db="EMBL/GenBank/DDBJ databases">
        <title>Genomic Encyclopedia of Type Strains, Phase IV (KMG-IV): sequencing the most valuable type-strain genomes for metagenomic binning, comparative biology and taxonomic classification.</title>
        <authorList>
            <person name="Goeker M."/>
        </authorList>
    </citation>
    <scope>NUCLEOTIDE SEQUENCE [LARGE SCALE GENOMIC DNA]</scope>
    <source>
        <strain evidence="9 10">DSM 4737</strain>
    </source>
</reference>
<dbReference type="PROSITE" id="PS51383">
    <property type="entry name" value="YJEF_C_3"/>
    <property type="match status" value="1"/>
</dbReference>